<reference evidence="9 10" key="1">
    <citation type="submission" date="2019-06" db="EMBL/GenBank/DDBJ databases">
        <title>Genomic Encyclopedia of Archaeal and Bacterial Type Strains, Phase II (KMG-II): from individual species to whole genera.</title>
        <authorList>
            <person name="Goeker M."/>
        </authorList>
    </citation>
    <scope>NUCLEOTIDE SEQUENCE [LARGE SCALE GENOMIC DNA]</scope>
    <source>
        <strain evidence="9 10">DSM 18423</strain>
    </source>
</reference>
<keyword evidence="4 7" id="KW-0812">Transmembrane</keyword>
<dbReference type="Pfam" id="PF00528">
    <property type="entry name" value="BPD_transp_1"/>
    <property type="match status" value="1"/>
</dbReference>
<comment type="subcellular location">
    <subcellularLocation>
        <location evidence="1 7">Cell membrane</location>
        <topology evidence="1 7">Multi-pass membrane protein</topology>
    </subcellularLocation>
</comment>
<feature type="domain" description="ABC transmembrane type-1" evidence="8">
    <location>
        <begin position="62"/>
        <end position="242"/>
    </location>
</feature>
<dbReference type="PANTHER" id="PTHR30151:SF38">
    <property type="entry name" value="ALIPHATIC SULFONATES TRANSPORT PERMEASE PROTEIN SSUC-RELATED"/>
    <property type="match status" value="1"/>
</dbReference>
<feature type="transmembrane region" description="Helical" evidence="7">
    <location>
        <begin position="100"/>
        <end position="121"/>
    </location>
</feature>
<dbReference type="AlphaFoldDB" id="A0A543K5X5"/>
<keyword evidence="3" id="KW-1003">Cell membrane</keyword>
<dbReference type="InterPro" id="IPR035906">
    <property type="entry name" value="MetI-like_sf"/>
</dbReference>
<evidence type="ECO:0000313" key="9">
    <source>
        <dbReference type="EMBL" id="TQM90471.1"/>
    </source>
</evidence>
<evidence type="ECO:0000256" key="4">
    <source>
        <dbReference type="ARBA" id="ARBA00022692"/>
    </source>
</evidence>
<comment type="caution">
    <text evidence="9">The sequence shown here is derived from an EMBL/GenBank/DDBJ whole genome shotgun (WGS) entry which is preliminary data.</text>
</comment>
<proteinExistence type="inferred from homology"/>
<dbReference type="GO" id="GO:0055085">
    <property type="term" value="P:transmembrane transport"/>
    <property type="evidence" value="ECO:0007669"/>
    <property type="project" value="InterPro"/>
</dbReference>
<gene>
    <name evidence="9" type="ORF">BD293_3858</name>
</gene>
<dbReference type="PROSITE" id="PS50928">
    <property type="entry name" value="ABC_TM1"/>
    <property type="match status" value="1"/>
</dbReference>
<name>A0A543K5X5_9RHOB</name>
<feature type="transmembrane region" description="Helical" evidence="7">
    <location>
        <begin position="13"/>
        <end position="34"/>
    </location>
</feature>
<evidence type="ECO:0000256" key="3">
    <source>
        <dbReference type="ARBA" id="ARBA00022475"/>
    </source>
</evidence>
<evidence type="ECO:0000256" key="6">
    <source>
        <dbReference type="ARBA" id="ARBA00023136"/>
    </source>
</evidence>
<evidence type="ECO:0000313" key="10">
    <source>
        <dbReference type="Proteomes" id="UP000320582"/>
    </source>
</evidence>
<dbReference type="Gene3D" id="1.10.3720.10">
    <property type="entry name" value="MetI-like"/>
    <property type="match status" value="1"/>
</dbReference>
<feature type="transmembrane region" description="Helical" evidence="7">
    <location>
        <begin position="127"/>
        <end position="148"/>
    </location>
</feature>
<dbReference type="EMBL" id="VFPT01000002">
    <property type="protein sequence ID" value="TQM90471.1"/>
    <property type="molecule type" value="Genomic_DNA"/>
</dbReference>
<protein>
    <submittedName>
        <fullName evidence="9">NitT/TauT family transport system permease protein</fullName>
    </submittedName>
</protein>
<accession>A0A543K5X5</accession>
<dbReference type="CDD" id="cd06261">
    <property type="entry name" value="TM_PBP2"/>
    <property type="match status" value="1"/>
</dbReference>
<keyword evidence="2 7" id="KW-0813">Transport</keyword>
<keyword evidence="10" id="KW-1185">Reference proteome</keyword>
<dbReference type="GO" id="GO:0005886">
    <property type="term" value="C:plasma membrane"/>
    <property type="evidence" value="ECO:0007669"/>
    <property type="project" value="UniProtKB-SubCell"/>
</dbReference>
<evidence type="ECO:0000256" key="2">
    <source>
        <dbReference type="ARBA" id="ARBA00022448"/>
    </source>
</evidence>
<feature type="transmembrane region" description="Helical" evidence="7">
    <location>
        <begin position="177"/>
        <end position="203"/>
    </location>
</feature>
<keyword evidence="5 7" id="KW-1133">Transmembrane helix</keyword>
<evidence type="ECO:0000256" key="7">
    <source>
        <dbReference type="RuleBase" id="RU363032"/>
    </source>
</evidence>
<feature type="transmembrane region" description="Helical" evidence="7">
    <location>
        <begin position="223"/>
        <end position="243"/>
    </location>
</feature>
<dbReference type="Proteomes" id="UP000320582">
    <property type="component" value="Unassembled WGS sequence"/>
</dbReference>
<evidence type="ECO:0000256" key="5">
    <source>
        <dbReference type="ARBA" id="ARBA00022989"/>
    </source>
</evidence>
<dbReference type="SUPFAM" id="SSF161098">
    <property type="entry name" value="MetI-like"/>
    <property type="match status" value="1"/>
</dbReference>
<keyword evidence="6 7" id="KW-0472">Membrane</keyword>
<feature type="transmembrane region" description="Helical" evidence="7">
    <location>
        <begin position="72"/>
        <end position="93"/>
    </location>
</feature>
<dbReference type="PANTHER" id="PTHR30151">
    <property type="entry name" value="ALKANE SULFONATE ABC TRANSPORTER-RELATED, MEMBRANE SUBUNIT"/>
    <property type="match status" value="1"/>
</dbReference>
<evidence type="ECO:0000256" key="1">
    <source>
        <dbReference type="ARBA" id="ARBA00004651"/>
    </source>
</evidence>
<dbReference type="RefSeq" id="WP_170207225.1">
    <property type="nucleotide sequence ID" value="NZ_VFPT01000002.1"/>
</dbReference>
<organism evidence="9 10">
    <name type="scientific">Roseinatronobacter monicus</name>
    <dbReference type="NCBI Taxonomy" id="393481"/>
    <lineage>
        <taxon>Bacteria</taxon>
        <taxon>Pseudomonadati</taxon>
        <taxon>Pseudomonadota</taxon>
        <taxon>Alphaproteobacteria</taxon>
        <taxon>Rhodobacterales</taxon>
        <taxon>Paracoccaceae</taxon>
        <taxon>Roseinatronobacter</taxon>
    </lineage>
</organism>
<dbReference type="InterPro" id="IPR000515">
    <property type="entry name" value="MetI-like"/>
</dbReference>
<sequence>MAPTLAARDLLRFGPPALGIILFLAAWQAAHWHYGGFILPSPLQTALAVSVTLSSASGWAALGATFGRVGLALGLSGVIGGGLGLLAGYLWLIRATLAPVATILLGMPATAWVILTMIWFGPSHGSILFTIAIVIGPILYIGTVDAVLTRDRRLEDMAASFGASRWARFRTIALRQILSSLGPVFGIALALGFKVAIMAELVTNVAGLGAQMARARSHMDIDMALANVALAVVGLVIIEHLVIRPFQTRLGAWKRGAA</sequence>
<evidence type="ECO:0000259" key="8">
    <source>
        <dbReference type="PROSITE" id="PS50928"/>
    </source>
</evidence>
<comment type="similarity">
    <text evidence="7">Belongs to the binding-protein-dependent transport system permease family.</text>
</comment>